<sequence>MSPGELDAFLESVRLGVSALAQLDSKHTLFAASAHRYSFDTVISEAELDAIERRLGFALPDDYRAFITRIGNGGAGPGYGVMGFQGGDPEDRTSYEKLAAPWAYTESYNPTDLLYADEDSAGEDELSSERYWDAFKSDGSLCLCTHGCGSYTLLVVAGPCRGQVWYDGVADDHGYYPATDASGQRHTFRSWYLEWLAESKAKLGGMG</sequence>
<dbReference type="EMBL" id="CP089982">
    <property type="protein sequence ID" value="WXA99119.1"/>
    <property type="molecule type" value="Genomic_DNA"/>
</dbReference>
<gene>
    <name evidence="2" type="ORF">LZC95_20140</name>
</gene>
<feature type="domain" description="Knr4/Smi1-like" evidence="1">
    <location>
        <begin position="42"/>
        <end position="198"/>
    </location>
</feature>
<organism evidence="2 3">
    <name type="scientific">Pendulispora brunnea</name>
    <dbReference type="NCBI Taxonomy" id="2905690"/>
    <lineage>
        <taxon>Bacteria</taxon>
        <taxon>Pseudomonadati</taxon>
        <taxon>Myxococcota</taxon>
        <taxon>Myxococcia</taxon>
        <taxon>Myxococcales</taxon>
        <taxon>Sorangiineae</taxon>
        <taxon>Pendulisporaceae</taxon>
        <taxon>Pendulispora</taxon>
    </lineage>
</organism>
<dbReference type="SMART" id="SM00860">
    <property type="entry name" value="SMI1_KNR4"/>
    <property type="match status" value="1"/>
</dbReference>
<dbReference type="Gene3D" id="3.40.1580.10">
    <property type="entry name" value="SMI1/KNR4-like"/>
    <property type="match status" value="1"/>
</dbReference>
<reference evidence="2 3" key="1">
    <citation type="submission" date="2021-12" db="EMBL/GenBank/DDBJ databases">
        <title>Discovery of the Pendulisporaceae a myxobacterial family with distinct sporulation behavior and unique specialized metabolism.</title>
        <authorList>
            <person name="Garcia R."/>
            <person name="Popoff A."/>
            <person name="Bader C.D."/>
            <person name="Loehr J."/>
            <person name="Walesch S."/>
            <person name="Walt C."/>
            <person name="Boldt J."/>
            <person name="Bunk B."/>
            <person name="Haeckl F.J.F.P.J."/>
            <person name="Gunesch A.P."/>
            <person name="Birkelbach J."/>
            <person name="Nuebel U."/>
            <person name="Pietschmann T."/>
            <person name="Bach T."/>
            <person name="Mueller R."/>
        </authorList>
    </citation>
    <scope>NUCLEOTIDE SEQUENCE [LARGE SCALE GENOMIC DNA]</scope>
    <source>
        <strain evidence="2 3">MSr12523</strain>
    </source>
</reference>
<keyword evidence="3" id="KW-1185">Reference proteome</keyword>
<protein>
    <submittedName>
        <fullName evidence="2">SMI1/KNR4 family protein</fullName>
    </submittedName>
</protein>
<dbReference type="RefSeq" id="WP_394849752.1">
    <property type="nucleotide sequence ID" value="NZ_CP089982.1"/>
</dbReference>
<dbReference type="SUPFAM" id="SSF160631">
    <property type="entry name" value="SMI1/KNR4-like"/>
    <property type="match status" value="1"/>
</dbReference>
<evidence type="ECO:0000313" key="3">
    <source>
        <dbReference type="Proteomes" id="UP001379533"/>
    </source>
</evidence>
<evidence type="ECO:0000259" key="1">
    <source>
        <dbReference type="SMART" id="SM00860"/>
    </source>
</evidence>
<dbReference type="InterPro" id="IPR018958">
    <property type="entry name" value="Knr4/Smi1-like_dom"/>
</dbReference>
<dbReference type="Pfam" id="PF09346">
    <property type="entry name" value="SMI1_KNR4"/>
    <property type="match status" value="1"/>
</dbReference>
<dbReference type="InterPro" id="IPR037883">
    <property type="entry name" value="Knr4/Smi1-like_sf"/>
</dbReference>
<proteinExistence type="predicted"/>
<name>A0ABZ2KKQ3_9BACT</name>
<dbReference type="Proteomes" id="UP001379533">
    <property type="component" value="Chromosome"/>
</dbReference>
<accession>A0ABZ2KKQ3</accession>
<evidence type="ECO:0000313" key="2">
    <source>
        <dbReference type="EMBL" id="WXA99119.1"/>
    </source>
</evidence>